<comment type="caution">
    <text evidence="2">The sequence shown here is derived from an EMBL/GenBank/DDBJ whole genome shotgun (WGS) entry which is preliminary data.</text>
</comment>
<evidence type="ECO:0000313" key="2">
    <source>
        <dbReference type="EMBL" id="KAG7448015.1"/>
    </source>
</evidence>
<proteinExistence type="predicted"/>
<dbReference type="AlphaFoldDB" id="A0A9P7VWJ1"/>
<feature type="transmembrane region" description="Helical" evidence="1">
    <location>
        <begin position="54"/>
        <end position="70"/>
    </location>
</feature>
<evidence type="ECO:0000256" key="1">
    <source>
        <dbReference type="SAM" id="Phobius"/>
    </source>
</evidence>
<evidence type="ECO:0000313" key="3">
    <source>
        <dbReference type="Proteomes" id="UP000812287"/>
    </source>
</evidence>
<organism evidence="2 3">
    <name type="scientific">Guyanagaster necrorhizus</name>
    <dbReference type="NCBI Taxonomy" id="856835"/>
    <lineage>
        <taxon>Eukaryota</taxon>
        <taxon>Fungi</taxon>
        <taxon>Dikarya</taxon>
        <taxon>Basidiomycota</taxon>
        <taxon>Agaricomycotina</taxon>
        <taxon>Agaricomycetes</taxon>
        <taxon>Agaricomycetidae</taxon>
        <taxon>Agaricales</taxon>
        <taxon>Marasmiineae</taxon>
        <taxon>Physalacriaceae</taxon>
        <taxon>Guyanagaster</taxon>
    </lineage>
</organism>
<dbReference type="GeneID" id="66104435"/>
<gene>
    <name evidence="2" type="ORF">BT62DRAFT_748784</name>
</gene>
<reference evidence="2" key="1">
    <citation type="submission" date="2020-11" db="EMBL/GenBank/DDBJ databases">
        <title>Adaptations for nitrogen fixation in a non-lichenized fungal sporocarp promotes dispersal by wood-feeding termites.</title>
        <authorList>
            <consortium name="DOE Joint Genome Institute"/>
            <person name="Koch R.A."/>
            <person name="Yoon G."/>
            <person name="Arayal U."/>
            <person name="Lail K."/>
            <person name="Amirebrahimi M."/>
            <person name="Labutti K."/>
            <person name="Lipzen A."/>
            <person name="Riley R."/>
            <person name="Barry K."/>
            <person name="Henrissat B."/>
            <person name="Grigoriev I.V."/>
            <person name="Herr J.R."/>
            <person name="Aime M.C."/>
        </authorList>
    </citation>
    <scope>NUCLEOTIDE SEQUENCE</scope>
    <source>
        <strain evidence="2">MCA 3950</strain>
    </source>
</reference>
<keyword evidence="1" id="KW-1133">Transmembrane helix</keyword>
<dbReference type="EMBL" id="MU250530">
    <property type="protein sequence ID" value="KAG7448015.1"/>
    <property type="molecule type" value="Genomic_DNA"/>
</dbReference>
<protein>
    <submittedName>
        <fullName evidence="2">Uncharacterized protein</fullName>
    </submittedName>
</protein>
<dbReference type="Proteomes" id="UP000812287">
    <property type="component" value="Unassembled WGS sequence"/>
</dbReference>
<keyword evidence="1" id="KW-0472">Membrane</keyword>
<keyword evidence="3" id="KW-1185">Reference proteome</keyword>
<dbReference type="RefSeq" id="XP_043041515.1">
    <property type="nucleotide sequence ID" value="XM_043182139.1"/>
</dbReference>
<name>A0A9P7VWJ1_9AGAR</name>
<sequence length="123" mass="14094">MFLISSTRFLHTRSQTDASLQWLMGVLLSHRFRTRGIPSTIPCHGGLRRSMISFFVRIVPWFLVFLSSAGRLLRLNAADSHRDDSGFSGSIYFVDFSLMLSFVSSLCQLHQDHSLKRRSDHGY</sequence>
<keyword evidence="1" id="KW-0812">Transmembrane</keyword>
<accession>A0A9P7VWJ1</accession>
<feature type="transmembrane region" description="Helical" evidence="1">
    <location>
        <begin position="90"/>
        <end position="109"/>
    </location>
</feature>